<dbReference type="PROSITE" id="PS50011">
    <property type="entry name" value="PROTEIN_KINASE_DOM"/>
    <property type="match status" value="1"/>
</dbReference>
<reference evidence="5 6" key="1">
    <citation type="submission" date="2024-04" db="EMBL/GenBank/DDBJ databases">
        <title>Tritrichomonas musculus Genome.</title>
        <authorList>
            <person name="Alves-Ferreira E."/>
            <person name="Grigg M."/>
            <person name="Lorenzi H."/>
            <person name="Galac M."/>
        </authorList>
    </citation>
    <scope>NUCLEOTIDE SEQUENCE [LARGE SCALE GENOMIC DNA]</scope>
    <source>
        <strain evidence="5 6">EAF2021</strain>
    </source>
</reference>
<feature type="domain" description="Protein kinase" evidence="4">
    <location>
        <begin position="16"/>
        <end position="290"/>
    </location>
</feature>
<dbReference type="InterPro" id="IPR000719">
    <property type="entry name" value="Prot_kinase_dom"/>
</dbReference>
<comment type="caution">
    <text evidence="5">The sequence shown here is derived from an EMBL/GenBank/DDBJ whole genome shotgun (WGS) entry which is preliminary data.</text>
</comment>
<feature type="compositionally biased region" description="Basic and acidic residues" evidence="3">
    <location>
        <begin position="389"/>
        <end position="402"/>
    </location>
</feature>
<keyword evidence="1" id="KW-0547">Nucleotide-binding</keyword>
<evidence type="ECO:0000313" key="5">
    <source>
        <dbReference type="EMBL" id="KAK8841718.1"/>
    </source>
</evidence>
<feature type="region of interest" description="Disordered" evidence="3">
    <location>
        <begin position="389"/>
        <end position="409"/>
    </location>
</feature>
<dbReference type="InterPro" id="IPR011009">
    <property type="entry name" value="Kinase-like_dom_sf"/>
</dbReference>
<dbReference type="PANTHER" id="PTHR44329">
    <property type="entry name" value="SERINE/THREONINE-PROTEIN KINASE TNNI3K-RELATED"/>
    <property type="match status" value="1"/>
</dbReference>
<evidence type="ECO:0000259" key="4">
    <source>
        <dbReference type="PROSITE" id="PS50011"/>
    </source>
</evidence>
<dbReference type="Gene3D" id="1.10.510.10">
    <property type="entry name" value="Transferase(Phosphotransferase) domain 1"/>
    <property type="match status" value="1"/>
</dbReference>
<evidence type="ECO:0000256" key="1">
    <source>
        <dbReference type="ARBA" id="ARBA00022741"/>
    </source>
</evidence>
<evidence type="ECO:0000256" key="3">
    <source>
        <dbReference type="SAM" id="MobiDB-lite"/>
    </source>
</evidence>
<keyword evidence="6" id="KW-1185">Reference proteome</keyword>
<evidence type="ECO:0000313" key="6">
    <source>
        <dbReference type="Proteomes" id="UP001470230"/>
    </source>
</evidence>
<dbReference type="InterPro" id="IPR051681">
    <property type="entry name" value="Ser/Thr_Kinases-Pseudokinases"/>
</dbReference>
<dbReference type="PRINTS" id="PR00109">
    <property type="entry name" value="TYRKINASE"/>
</dbReference>
<dbReference type="SUPFAM" id="SSF56112">
    <property type="entry name" value="Protein kinase-like (PK-like)"/>
    <property type="match status" value="1"/>
</dbReference>
<evidence type="ECO:0000256" key="2">
    <source>
        <dbReference type="ARBA" id="ARBA00022840"/>
    </source>
</evidence>
<protein>
    <recommendedName>
        <fullName evidence="4">Protein kinase domain-containing protein</fullName>
    </recommendedName>
</protein>
<accession>A0ABR2H684</accession>
<sequence length="409" mass="47347">MKSSRISDYKINVKNYKVVKELNRGGFGIVYKIKNRSTNQIYAAKVLLSGNSESMKQMIDREVNIMIRIDHPTVIRFHGFSLTDFSNNKNVTIIMDFADKGSLADILDLIDKGLTPEGYDNTTRQIILIGISYGMMHIHNCKAIHRDLKPGNILIDKNFHPHISDFGLSKFTKAGHSKDMSRFGGTPEYMAPEIISSKPYNEKVDVYAFGIIMFQVVTDCMPYPLFESGKMALYQFHQKVVEQEYRPSFEDCFPVNPALKELIQQCWSAKPEDRPSFEEIFNRLAYNQQFSIFGAYTSEEFEDNEADNNYYLSDVNLDAVFDYINEITKSKEKRYIDELEKKISKNEKIISEQGQQIKELKDQIQQIIKKNQEQSEQIRNLNEQIKKQKESSLVKDNKHSDEDISTNIL</sequence>
<organism evidence="5 6">
    <name type="scientific">Tritrichomonas musculus</name>
    <dbReference type="NCBI Taxonomy" id="1915356"/>
    <lineage>
        <taxon>Eukaryota</taxon>
        <taxon>Metamonada</taxon>
        <taxon>Parabasalia</taxon>
        <taxon>Tritrichomonadida</taxon>
        <taxon>Tritrichomonadidae</taxon>
        <taxon>Tritrichomonas</taxon>
    </lineage>
</organism>
<name>A0ABR2H684_9EUKA</name>
<dbReference type="Proteomes" id="UP001470230">
    <property type="component" value="Unassembled WGS sequence"/>
</dbReference>
<dbReference type="Pfam" id="PF00069">
    <property type="entry name" value="Pkinase"/>
    <property type="match status" value="1"/>
</dbReference>
<gene>
    <name evidence="5" type="ORF">M9Y10_026662</name>
</gene>
<dbReference type="EMBL" id="JAPFFF010000040">
    <property type="protein sequence ID" value="KAK8841718.1"/>
    <property type="molecule type" value="Genomic_DNA"/>
</dbReference>
<dbReference type="SMART" id="SM00220">
    <property type="entry name" value="S_TKc"/>
    <property type="match status" value="1"/>
</dbReference>
<keyword evidence="2" id="KW-0067">ATP-binding</keyword>
<proteinExistence type="predicted"/>
<dbReference type="PANTHER" id="PTHR44329:SF298">
    <property type="entry name" value="MIXED LINEAGE KINASE DOMAIN-LIKE PROTEIN"/>
    <property type="match status" value="1"/>
</dbReference>
<dbReference type="InterPro" id="IPR001245">
    <property type="entry name" value="Ser-Thr/Tyr_kinase_cat_dom"/>
</dbReference>